<keyword evidence="2" id="KW-0808">Transferase</keyword>
<dbReference type="AlphaFoldDB" id="A0A1H2EW39"/>
<dbReference type="GO" id="GO:0005829">
    <property type="term" value="C:cytosol"/>
    <property type="evidence" value="ECO:0007669"/>
    <property type="project" value="TreeGrafter"/>
</dbReference>
<sequence length="232" mass="25927">MSDILVLTHVDYCPAAYLGEFLDARGEAWREVRCDLGELAALDLDRPKAVAVMGGGMSVNDPLPWIEAELAALRHFIGRDIPLIGHCLGGQMLARALGAEVRHMGYNEGGWQPLRRLTASPWLEHLPDEFPIYQWHNDTFAIPQGAVRLLSSPWCANQGFSWGDKLLALQGHPEMTVGLVEEWFRDAGHLLDESQPSQEKREQTRENLHDKVTAMNRLADGLYSHWLGLANG</sequence>
<dbReference type="Gene3D" id="3.40.50.880">
    <property type="match status" value="1"/>
</dbReference>
<dbReference type="RefSeq" id="WP_090193486.1">
    <property type="nucleotide sequence ID" value="NZ_LT629785.1"/>
</dbReference>
<dbReference type="Pfam" id="PF00117">
    <property type="entry name" value="GATase"/>
    <property type="match status" value="1"/>
</dbReference>
<dbReference type="SUPFAM" id="SSF52317">
    <property type="entry name" value="Class I glutamine amidotransferase-like"/>
    <property type="match status" value="1"/>
</dbReference>
<keyword evidence="3" id="KW-1185">Reference proteome</keyword>
<dbReference type="STRING" id="364197.SAMN05216296_1127"/>
<dbReference type="Proteomes" id="UP000243232">
    <property type="component" value="Chromosome I"/>
</dbReference>
<dbReference type="InterPro" id="IPR017926">
    <property type="entry name" value="GATASE"/>
</dbReference>
<dbReference type="PANTHER" id="PTHR42695">
    <property type="entry name" value="GLUTAMINE AMIDOTRANSFERASE YLR126C-RELATED"/>
    <property type="match status" value="1"/>
</dbReference>
<dbReference type="PANTHER" id="PTHR42695:SF5">
    <property type="entry name" value="GLUTAMINE AMIDOTRANSFERASE YLR126C-RELATED"/>
    <property type="match status" value="1"/>
</dbReference>
<evidence type="ECO:0000313" key="3">
    <source>
        <dbReference type="Proteomes" id="UP000243232"/>
    </source>
</evidence>
<keyword evidence="2" id="KW-0315">Glutamine amidotransferase</keyword>
<dbReference type="PROSITE" id="PS51273">
    <property type="entry name" value="GATASE_TYPE_1"/>
    <property type="match status" value="1"/>
</dbReference>
<dbReference type="InterPro" id="IPR044992">
    <property type="entry name" value="ChyE-like"/>
</dbReference>
<reference evidence="3" key="1">
    <citation type="submission" date="2016-10" db="EMBL/GenBank/DDBJ databases">
        <authorList>
            <person name="Varghese N."/>
            <person name="Submissions S."/>
        </authorList>
    </citation>
    <scope>NUCLEOTIDE SEQUENCE [LARGE SCALE GENOMIC DNA]</scope>
    <source>
        <strain evidence="3">DSM 17875</strain>
    </source>
</reference>
<evidence type="ECO:0000313" key="2">
    <source>
        <dbReference type="EMBL" id="SDT99356.1"/>
    </source>
</evidence>
<dbReference type="GO" id="GO:0016740">
    <property type="term" value="F:transferase activity"/>
    <property type="evidence" value="ECO:0007669"/>
    <property type="project" value="UniProtKB-KW"/>
</dbReference>
<accession>A0A1H2EW39</accession>
<dbReference type="InterPro" id="IPR029062">
    <property type="entry name" value="Class_I_gatase-like"/>
</dbReference>
<dbReference type="CDD" id="cd01741">
    <property type="entry name" value="GATase1_1"/>
    <property type="match status" value="1"/>
</dbReference>
<protein>
    <submittedName>
        <fullName evidence="2">GMP synthase-Glutamine amidotransferase</fullName>
    </submittedName>
</protein>
<proteinExistence type="predicted"/>
<evidence type="ECO:0000259" key="1">
    <source>
        <dbReference type="Pfam" id="PF00117"/>
    </source>
</evidence>
<dbReference type="EMBL" id="LT629785">
    <property type="protein sequence ID" value="SDT99356.1"/>
    <property type="molecule type" value="Genomic_DNA"/>
</dbReference>
<organism evidence="2 3">
    <name type="scientific">Pseudomonas pohangensis</name>
    <dbReference type="NCBI Taxonomy" id="364197"/>
    <lineage>
        <taxon>Bacteria</taxon>
        <taxon>Pseudomonadati</taxon>
        <taxon>Pseudomonadota</taxon>
        <taxon>Gammaproteobacteria</taxon>
        <taxon>Pseudomonadales</taxon>
        <taxon>Pseudomonadaceae</taxon>
        <taxon>Pseudomonas</taxon>
    </lineage>
</organism>
<name>A0A1H2EW39_9PSED</name>
<dbReference type="OrthoDB" id="9813383at2"/>
<gene>
    <name evidence="2" type="ORF">SAMN05216296_1127</name>
</gene>
<feature type="domain" description="Glutamine amidotransferase" evidence="1">
    <location>
        <begin position="43"/>
        <end position="178"/>
    </location>
</feature>